<dbReference type="PANTHER" id="PTHR10900">
    <property type="entry name" value="PERIOSTIN-RELATED"/>
    <property type="match status" value="1"/>
</dbReference>
<comment type="caution">
    <text evidence="3">The sequence shown here is derived from an EMBL/GenBank/DDBJ whole genome shotgun (WGS) entry which is preliminary data.</text>
</comment>
<dbReference type="SMART" id="SM00554">
    <property type="entry name" value="FAS1"/>
    <property type="match status" value="1"/>
</dbReference>
<keyword evidence="1" id="KW-0732">Signal</keyword>
<keyword evidence="4" id="KW-1185">Reference proteome</keyword>
<dbReference type="EMBL" id="JBHULU010000015">
    <property type="protein sequence ID" value="MFD2514487.1"/>
    <property type="molecule type" value="Genomic_DNA"/>
</dbReference>
<sequence>MKKIILNPLAVAAIVSFSLFSCAGSDNMSDTTAMEESTTMSETQTMAGDTEEVDADMDVDTNMEVEMDANMDYDAMFEDMNTQQYDIVALAQTNPNLSTFVTLVQSAGLTDILKGEGPYTVFVPTNAAFNKLPQEKREMLMKPENKAELIKVLQYHVLPSKVPSTQFQDNQRIEAADNKFINISVDNTSGVTVGGARVVKPNVEASNGMIHIVDGVIATSEDGGY</sequence>
<reference evidence="4" key="1">
    <citation type="journal article" date="2019" name="Int. J. Syst. Evol. Microbiol.">
        <title>The Global Catalogue of Microorganisms (GCM) 10K type strain sequencing project: providing services to taxonomists for standard genome sequencing and annotation.</title>
        <authorList>
            <consortium name="The Broad Institute Genomics Platform"/>
            <consortium name="The Broad Institute Genome Sequencing Center for Infectious Disease"/>
            <person name="Wu L."/>
            <person name="Ma J."/>
        </authorList>
    </citation>
    <scope>NUCLEOTIDE SEQUENCE [LARGE SCALE GENOMIC DNA]</scope>
    <source>
        <strain evidence="4">KCTC 42498</strain>
    </source>
</reference>
<dbReference type="InterPro" id="IPR000782">
    <property type="entry name" value="FAS1_domain"/>
</dbReference>
<proteinExistence type="predicted"/>
<evidence type="ECO:0000256" key="1">
    <source>
        <dbReference type="SAM" id="SignalP"/>
    </source>
</evidence>
<dbReference type="SUPFAM" id="SSF82153">
    <property type="entry name" value="FAS1 domain"/>
    <property type="match status" value="1"/>
</dbReference>
<dbReference type="Pfam" id="PF02469">
    <property type="entry name" value="Fasciclin"/>
    <property type="match status" value="1"/>
</dbReference>
<evidence type="ECO:0000259" key="2">
    <source>
        <dbReference type="PROSITE" id="PS50213"/>
    </source>
</evidence>
<name>A0ABW5INE3_9BACT</name>
<feature type="domain" description="FAS1" evidence="2">
    <location>
        <begin position="84"/>
        <end position="217"/>
    </location>
</feature>
<dbReference type="InterPro" id="IPR036378">
    <property type="entry name" value="FAS1_dom_sf"/>
</dbReference>
<dbReference type="PROSITE" id="PS50213">
    <property type="entry name" value="FAS1"/>
    <property type="match status" value="1"/>
</dbReference>
<feature type="chain" id="PRO_5047227248" evidence="1">
    <location>
        <begin position="24"/>
        <end position="225"/>
    </location>
</feature>
<feature type="signal peptide" evidence="1">
    <location>
        <begin position="1"/>
        <end position="23"/>
    </location>
</feature>
<accession>A0ABW5INE3</accession>
<evidence type="ECO:0000313" key="4">
    <source>
        <dbReference type="Proteomes" id="UP001597544"/>
    </source>
</evidence>
<protein>
    <submittedName>
        <fullName evidence="3">Fasciclin domain-containing protein</fullName>
    </submittedName>
</protein>
<dbReference type="Proteomes" id="UP001597544">
    <property type="component" value="Unassembled WGS sequence"/>
</dbReference>
<dbReference type="InterPro" id="IPR050904">
    <property type="entry name" value="Adhesion/Biosynth-related"/>
</dbReference>
<dbReference type="RefSeq" id="WP_377507182.1">
    <property type="nucleotide sequence ID" value="NZ_JBHULU010000015.1"/>
</dbReference>
<organism evidence="3 4">
    <name type="scientific">Pontibacter locisalis</name>
    <dbReference type="NCBI Taxonomy" id="1719035"/>
    <lineage>
        <taxon>Bacteria</taxon>
        <taxon>Pseudomonadati</taxon>
        <taxon>Bacteroidota</taxon>
        <taxon>Cytophagia</taxon>
        <taxon>Cytophagales</taxon>
        <taxon>Hymenobacteraceae</taxon>
        <taxon>Pontibacter</taxon>
    </lineage>
</organism>
<gene>
    <name evidence="3" type="ORF">ACFSRY_11465</name>
</gene>
<evidence type="ECO:0000313" key="3">
    <source>
        <dbReference type="EMBL" id="MFD2514487.1"/>
    </source>
</evidence>
<dbReference type="PANTHER" id="PTHR10900:SF77">
    <property type="entry name" value="FI19380P1"/>
    <property type="match status" value="1"/>
</dbReference>
<dbReference type="Gene3D" id="2.30.180.10">
    <property type="entry name" value="FAS1 domain"/>
    <property type="match status" value="1"/>
</dbReference>
<dbReference type="PROSITE" id="PS51257">
    <property type="entry name" value="PROKAR_LIPOPROTEIN"/>
    <property type="match status" value="1"/>
</dbReference>